<dbReference type="InterPro" id="IPR002716">
    <property type="entry name" value="PIN_dom"/>
</dbReference>
<dbReference type="RefSeq" id="WP_264500064.1">
    <property type="nucleotide sequence ID" value="NZ_JAPDDS010000002.1"/>
</dbReference>
<feature type="domain" description="PIN" evidence="1">
    <location>
        <begin position="4"/>
        <end position="86"/>
    </location>
</feature>
<keyword evidence="3" id="KW-1185">Reference proteome</keyword>
<dbReference type="Gene3D" id="3.40.50.1010">
    <property type="entry name" value="5'-nuclease"/>
    <property type="match status" value="1"/>
</dbReference>
<protein>
    <submittedName>
        <fullName evidence="2">PIN domain-containing protein</fullName>
    </submittedName>
</protein>
<dbReference type="SUPFAM" id="SSF88723">
    <property type="entry name" value="PIN domain-like"/>
    <property type="match status" value="1"/>
</dbReference>
<sequence>MMSIDTNVLLAAVETGNPDHAKAAGFLNSLHDRVDVAISEFALLELYVLLRNPAVLAKPLDGEKAAAVCEAFRSHPRWQVIGFPPESRAFHDELWPRLREKQFARRRSYDWRMALTLIRGGVREFATVNVKDFTGLGFEKVWNPLA</sequence>
<evidence type="ECO:0000313" key="2">
    <source>
        <dbReference type="EMBL" id="MCW1884104.1"/>
    </source>
</evidence>
<dbReference type="InterPro" id="IPR029060">
    <property type="entry name" value="PIN-like_dom_sf"/>
</dbReference>
<dbReference type="EMBL" id="JAPDDS010000002">
    <property type="protein sequence ID" value="MCW1884104.1"/>
    <property type="molecule type" value="Genomic_DNA"/>
</dbReference>
<dbReference type="Pfam" id="PF01850">
    <property type="entry name" value="PIN"/>
    <property type="match status" value="1"/>
</dbReference>
<proteinExistence type="predicted"/>
<dbReference type="NCBIfam" id="TIGR00028">
    <property type="entry name" value="Mtu_PIN_fam"/>
    <property type="match status" value="1"/>
</dbReference>
<dbReference type="Proteomes" id="UP001207930">
    <property type="component" value="Unassembled WGS sequence"/>
</dbReference>
<accession>A0ABT3FLN8</accession>
<name>A0ABT3FLN8_9BACT</name>
<evidence type="ECO:0000313" key="3">
    <source>
        <dbReference type="Proteomes" id="UP001207930"/>
    </source>
</evidence>
<reference evidence="2 3" key="1">
    <citation type="submission" date="2022-10" db="EMBL/GenBank/DDBJ databases">
        <title>Luteolibacter flavescens strain MCCC 1K03193, whole genome shotgun sequencing project.</title>
        <authorList>
            <person name="Zhao G."/>
            <person name="Shen L."/>
        </authorList>
    </citation>
    <scope>NUCLEOTIDE SEQUENCE [LARGE SCALE GENOMIC DNA]</scope>
    <source>
        <strain evidence="2 3">MCCC 1K03193</strain>
    </source>
</reference>
<dbReference type="InterPro" id="IPR006226">
    <property type="entry name" value="Mtu_PIN"/>
</dbReference>
<comment type="caution">
    <text evidence="2">The sequence shown here is derived from an EMBL/GenBank/DDBJ whole genome shotgun (WGS) entry which is preliminary data.</text>
</comment>
<gene>
    <name evidence="2" type="ORF">OKA04_05140</name>
</gene>
<organism evidence="2 3">
    <name type="scientific">Luteolibacter flavescens</name>
    <dbReference type="NCBI Taxonomy" id="1859460"/>
    <lineage>
        <taxon>Bacteria</taxon>
        <taxon>Pseudomonadati</taxon>
        <taxon>Verrucomicrobiota</taxon>
        <taxon>Verrucomicrobiia</taxon>
        <taxon>Verrucomicrobiales</taxon>
        <taxon>Verrucomicrobiaceae</taxon>
        <taxon>Luteolibacter</taxon>
    </lineage>
</organism>
<evidence type="ECO:0000259" key="1">
    <source>
        <dbReference type="Pfam" id="PF01850"/>
    </source>
</evidence>